<evidence type="ECO:0000256" key="13">
    <source>
        <dbReference type="SAM" id="MobiDB-lite"/>
    </source>
</evidence>
<evidence type="ECO:0000256" key="8">
    <source>
        <dbReference type="ARBA" id="ARBA00022989"/>
    </source>
</evidence>
<dbReference type="Gene3D" id="3.30.40.10">
    <property type="entry name" value="Zinc/RING finger domain, C3HC4 (zinc finger)"/>
    <property type="match status" value="1"/>
</dbReference>
<dbReference type="InterPro" id="IPR027370">
    <property type="entry name" value="Znf-RING_euk"/>
</dbReference>
<evidence type="ECO:0000256" key="4">
    <source>
        <dbReference type="ARBA" id="ARBA00022723"/>
    </source>
</evidence>
<keyword evidence="9 14" id="KW-0472">Membrane</keyword>
<feature type="transmembrane region" description="Helical" evidence="14">
    <location>
        <begin position="198"/>
        <end position="223"/>
    </location>
</feature>
<keyword evidence="7" id="KW-0862">Zinc</keyword>
<feature type="domain" description="RING-type" evidence="15">
    <location>
        <begin position="100"/>
        <end position="143"/>
    </location>
</feature>
<evidence type="ECO:0000313" key="16">
    <source>
        <dbReference type="Proteomes" id="UP001318040"/>
    </source>
</evidence>
<comment type="subcellular location">
    <subcellularLocation>
        <location evidence="1">Endoplasmic reticulum membrane</location>
        <topology evidence="1">Multi-pass membrane protein</topology>
    </subcellularLocation>
</comment>
<dbReference type="RefSeq" id="XP_032801194.1">
    <property type="nucleotide sequence ID" value="XM_032945303.1"/>
</dbReference>
<dbReference type="CDD" id="cd16553">
    <property type="entry name" value="RING-HC_RNF170"/>
    <property type="match status" value="1"/>
</dbReference>
<keyword evidence="6" id="KW-0256">Endoplasmic reticulum</keyword>
<dbReference type="KEGG" id="pmrn:116938183"/>
<reference evidence="17" key="1">
    <citation type="submission" date="2025-08" db="UniProtKB">
        <authorList>
            <consortium name="RefSeq"/>
        </authorList>
    </citation>
    <scope>IDENTIFICATION</scope>
    <source>
        <tissue evidence="17">Sperm</tissue>
    </source>
</reference>
<dbReference type="SUPFAM" id="SSF57850">
    <property type="entry name" value="RING/U-box"/>
    <property type="match status" value="1"/>
</dbReference>
<dbReference type="Pfam" id="PF06803">
    <property type="entry name" value="DUF1232"/>
    <property type="match status" value="1"/>
</dbReference>
<protein>
    <recommendedName>
        <fullName evidence="2">E3 ubiquitin-protein ligase RNF170</fullName>
    </recommendedName>
    <alternativeName>
        <fullName evidence="11">RING finger protein 170</fullName>
    </alternativeName>
    <alternativeName>
        <fullName evidence="10">RING-type E3 ubiquitin transferase RNF170</fullName>
    </alternativeName>
</protein>
<dbReference type="PROSITE" id="PS50089">
    <property type="entry name" value="ZF_RING_2"/>
    <property type="match status" value="1"/>
</dbReference>
<dbReference type="AlphaFoldDB" id="A0AAJ7SLA9"/>
<dbReference type="InterPro" id="IPR013083">
    <property type="entry name" value="Znf_RING/FYVE/PHD"/>
</dbReference>
<keyword evidence="4" id="KW-0479">Metal-binding</keyword>
<accession>A0AAJ7SLA9</accession>
<evidence type="ECO:0000256" key="9">
    <source>
        <dbReference type="ARBA" id="ARBA00023136"/>
    </source>
</evidence>
<dbReference type="GO" id="GO:0005789">
    <property type="term" value="C:endoplasmic reticulum membrane"/>
    <property type="evidence" value="ECO:0007669"/>
    <property type="project" value="UniProtKB-SubCell"/>
</dbReference>
<evidence type="ECO:0000313" key="17">
    <source>
        <dbReference type="RefSeq" id="XP_032801194.1"/>
    </source>
</evidence>
<feature type="compositionally biased region" description="Gly residues" evidence="13">
    <location>
        <begin position="75"/>
        <end position="84"/>
    </location>
</feature>
<dbReference type="InterPro" id="IPR038896">
    <property type="entry name" value="RNF170"/>
</dbReference>
<evidence type="ECO:0000256" key="6">
    <source>
        <dbReference type="ARBA" id="ARBA00022824"/>
    </source>
</evidence>
<keyword evidence="5 12" id="KW-0863">Zinc-finger</keyword>
<dbReference type="PANTHER" id="PTHR22894:SF5">
    <property type="entry name" value="RING-TYPE DOMAIN-CONTAINING PROTEIN"/>
    <property type="match status" value="1"/>
</dbReference>
<evidence type="ECO:0000256" key="3">
    <source>
        <dbReference type="ARBA" id="ARBA00022692"/>
    </source>
</evidence>
<dbReference type="InterPro" id="IPR010652">
    <property type="entry name" value="DUF1232"/>
</dbReference>
<dbReference type="InterPro" id="IPR001841">
    <property type="entry name" value="Znf_RING"/>
</dbReference>
<keyword evidence="3 14" id="KW-0812">Transmembrane</keyword>
<evidence type="ECO:0000256" key="7">
    <source>
        <dbReference type="ARBA" id="ARBA00022833"/>
    </source>
</evidence>
<feature type="transmembrane region" description="Helical" evidence="14">
    <location>
        <begin position="235"/>
        <end position="259"/>
    </location>
</feature>
<dbReference type="GO" id="GO:0008270">
    <property type="term" value="F:zinc ion binding"/>
    <property type="evidence" value="ECO:0007669"/>
    <property type="project" value="UniProtKB-KW"/>
</dbReference>
<dbReference type="Pfam" id="PF13445">
    <property type="entry name" value="zf-RING_UBOX"/>
    <property type="match status" value="1"/>
</dbReference>
<keyword evidence="8 14" id="KW-1133">Transmembrane helix</keyword>
<evidence type="ECO:0000256" key="5">
    <source>
        <dbReference type="ARBA" id="ARBA00022771"/>
    </source>
</evidence>
<evidence type="ECO:0000256" key="2">
    <source>
        <dbReference type="ARBA" id="ARBA00014068"/>
    </source>
</evidence>
<evidence type="ECO:0000256" key="12">
    <source>
        <dbReference type="PROSITE-ProRule" id="PRU00175"/>
    </source>
</evidence>
<dbReference type="InterPro" id="IPR017907">
    <property type="entry name" value="Znf_RING_CS"/>
</dbReference>
<dbReference type="PROSITE" id="PS00518">
    <property type="entry name" value="ZF_RING_1"/>
    <property type="match status" value="1"/>
</dbReference>
<keyword evidence="16" id="KW-1185">Reference proteome</keyword>
<dbReference type="Proteomes" id="UP001318040">
    <property type="component" value="Unplaced"/>
</dbReference>
<evidence type="ECO:0000256" key="11">
    <source>
        <dbReference type="ARBA" id="ARBA00031107"/>
    </source>
</evidence>
<dbReference type="PANTHER" id="PTHR22894">
    <property type="entry name" value="RING-TYPE DOMAIN-CONTAINING PROTEIN"/>
    <property type="match status" value="1"/>
</dbReference>
<proteinExistence type="predicted"/>
<evidence type="ECO:0000256" key="1">
    <source>
        <dbReference type="ARBA" id="ARBA00004477"/>
    </source>
</evidence>
<evidence type="ECO:0000256" key="14">
    <source>
        <dbReference type="SAM" id="Phobius"/>
    </source>
</evidence>
<dbReference type="GO" id="GO:0061630">
    <property type="term" value="F:ubiquitin protein ligase activity"/>
    <property type="evidence" value="ECO:0007669"/>
    <property type="project" value="InterPro"/>
</dbReference>
<organism evidence="16 17">
    <name type="scientific">Petromyzon marinus</name>
    <name type="common">Sea lamprey</name>
    <dbReference type="NCBI Taxonomy" id="7757"/>
    <lineage>
        <taxon>Eukaryota</taxon>
        <taxon>Metazoa</taxon>
        <taxon>Chordata</taxon>
        <taxon>Craniata</taxon>
        <taxon>Vertebrata</taxon>
        <taxon>Cyclostomata</taxon>
        <taxon>Hyperoartia</taxon>
        <taxon>Petromyzontiformes</taxon>
        <taxon>Petromyzontidae</taxon>
        <taxon>Petromyzon</taxon>
    </lineage>
</organism>
<gene>
    <name evidence="17" type="primary">RNF170</name>
</gene>
<dbReference type="SMART" id="SM00184">
    <property type="entry name" value="RING"/>
    <property type="match status" value="1"/>
</dbReference>
<feature type="region of interest" description="Disordered" evidence="13">
    <location>
        <begin position="70"/>
        <end position="92"/>
    </location>
</feature>
<sequence length="270" mass="29356">MESPSPPPPSPLLAGFDDDVLGLILVTAALAAIAGAYLVVVGQRRDRTAIHEIHPDNRERISQLRQNHVGRYRGSDGGGDAGGDAGDDDGDDGDGGDVSCPVCLLRASFPIETNCGHLFCGECLVSYWHHGSWLGRVTCPICRQQVSVMFILGPRDSAPADTERHIREYNSRFSGQPRPWLDYLWDLPTVLRHACRELFSLSGLVWMFRARVLLLAAGGLLYVASPLDVVPEAAFGLLGLLDDVLIVALLPVYVSVIYLRHVAQQAARHG</sequence>
<evidence type="ECO:0000259" key="15">
    <source>
        <dbReference type="PROSITE" id="PS50089"/>
    </source>
</evidence>
<name>A0AAJ7SLA9_PETMA</name>
<evidence type="ECO:0000256" key="10">
    <source>
        <dbReference type="ARBA" id="ARBA00030110"/>
    </source>
</evidence>
<feature type="transmembrane region" description="Helical" evidence="14">
    <location>
        <begin position="20"/>
        <end position="40"/>
    </location>
</feature>